<dbReference type="InterPro" id="IPR035890">
    <property type="entry name" value="Anti-sigma-28_factor_FlgM_sf"/>
</dbReference>
<evidence type="ECO:0000256" key="3">
    <source>
        <dbReference type="ARBA" id="ARBA00022491"/>
    </source>
</evidence>
<dbReference type="NCBIfam" id="TIGR03824">
    <property type="entry name" value="FlgM_jcvi"/>
    <property type="match status" value="1"/>
</dbReference>
<dbReference type="RefSeq" id="WP_133587942.1">
    <property type="nucleotide sequence ID" value="NZ_SNVV01000001.1"/>
</dbReference>
<evidence type="ECO:0000256" key="2">
    <source>
        <dbReference type="ARBA" id="ARBA00017823"/>
    </source>
</evidence>
<evidence type="ECO:0000256" key="1">
    <source>
        <dbReference type="ARBA" id="ARBA00005322"/>
    </source>
</evidence>
<feature type="region of interest" description="Disordered" evidence="9">
    <location>
        <begin position="1"/>
        <end position="36"/>
    </location>
</feature>
<evidence type="ECO:0000313" key="12">
    <source>
        <dbReference type="Proteomes" id="UP000295129"/>
    </source>
</evidence>
<dbReference type="SUPFAM" id="SSF101498">
    <property type="entry name" value="Anti-sigma factor FlgM"/>
    <property type="match status" value="1"/>
</dbReference>
<name>A0A4R6EFM0_9RHOO</name>
<keyword evidence="5" id="KW-0805">Transcription regulation</keyword>
<evidence type="ECO:0000313" key="11">
    <source>
        <dbReference type="EMBL" id="TDN57085.1"/>
    </source>
</evidence>
<dbReference type="GO" id="GO:0045892">
    <property type="term" value="P:negative regulation of DNA-templated transcription"/>
    <property type="evidence" value="ECO:0007669"/>
    <property type="project" value="InterPro"/>
</dbReference>
<keyword evidence="3" id="KW-0678">Repressor</keyword>
<sequence length="93" mass="9276">MKISGSAGPQAAAIAPVSEAAASDTAKAATPQANATGELQSAVLQPALQALRDMPDIDQAKVAALREALARGEVPFDAGKLAGLIARFHGGRG</sequence>
<evidence type="ECO:0000256" key="7">
    <source>
        <dbReference type="ARBA" id="ARBA00024739"/>
    </source>
</evidence>
<proteinExistence type="inferred from homology"/>
<dbReference type="Proteomes" id="UP000295129">
    <property type="component" value="Unassembled WGS sequence"/>
</dbReference>
<feature type="compositionally biased region" description="Low complexity" evidence="9">
    <location>
        <begin position="11"/>
        <end position="33"/>
    </location>
</feature>
<protein>
    <recommendedName>
        <fullName evidence="2">Negative regulator of flagellin synthesis</fullName>
    </recommendedName>
    <alternativeName>
        <fullName evidence="8">Anti-sigma-28 factor</fullName>
    </alternativeName>
</protein>
<dbReference type="GO" id="GO:0044781">
    <property type="term" value="P:bacterial-type flagellum organization"/>
    <property type="evidence" value="ECO:0007669"/>
    <property type="project" value="UniProtKB-KW"/>
</dbReference>
<accession>A0A4R6EFM0</accession>
<dbReference type="OrthoDB" id="7066611at2"/>
<comment type="function">
    <text evidence="7">Responsible for the coupling of flagellin expression to flagellar assembly by preventing expression of the flagellin genes when a component of the middle class of proteins is defective. It negatively regulates flagellar genes by inhibiting the activity of FliA by directly binding to FliA.</text>
</comment>
<keyword evidence="6" id="KW-0804">Transcription</keyword>
<organism evidence="11 12">
    <name type="scientific">Azoarcus indigens</name>
    <dbReference type="NCBI Taxonomy" id="29545"/>
    <lineage>
        <taxon>Bacteria</taxon>
        <taxon>Pseudomonadati</taxon>
        <taxon>Pseudomonadota</taxon>
        <taxon>Betaproteobacteria</taxon>
        <taxon>Rhodocyclales</taxon>
        <taxon>Zoogloeaceae</taxon>
        <taxon>Azoarcus</taxon>
    </lineage>
</organism>
<evidence type="ECO:0000259" key="10">
    <source>
        <dbReference type="Pfam" id="PF04316"/>
    </source>
</evidence>
<keyword evidence="4" id="KW-1005">Bacterial flagellum biogenesis</keyword>
<evidence type="ECO:0000256" key="8">
    <source>
        <dbReference type="ARBA" id="ARBA00030117"/>
    </source>
</evidence>
<comment type="similarity">
    <text evidence="1">Belongs to the FlgM family.</text>
</comment>
<feature type="domain" description="Anti-sigma-28 factor FlgM C-terminal" evidence="10">
    <location>
        <begin position="43"/>
        <end position="83"/>
    </location>
</feature>
<comment type="caution">
    <text evidence="11">The sequence shown here is derived from an EMBL/GenBank/DDBJ whole genome shotgun (WGS) entry which is preliminary data.</text>
</comment>
<keyword evidence="12" id="KW-1185">Reference proteome</keyword>
<gene>
    <name evidence="11" type="ORF">C7389_101469</name>
</gene>
<dbReference type="EMBL" id="SNVV01000001">
    <property type="protein sequence ID" value="TDN57085.1"/>
    <property type="molecule type" value="Genomic_DNA"/>
</dbReference>
<evidence type="ECO:0000256" key="5">
    <source>
        <dbReference type="ARBA" id="ARBA00023015"/>
    </source>
</evidence>
<dbReference type="Pfam" id="PF04316">
    <property type="entry name" value="FlgM"/>
    <property type="match status" value="1"/>
</dbReference>
<evidence type="ECO:0000256" key="9">
    <source>
        <dbReference type="SAM" id="MobiDB-lite"/>
    </source>
</evidence>
<evidence type="ECO:0000256" key="6">
    <source>
        <dbReference type="ARBA" id="ARBA00023163"/>
    </source>
</evidence>
<dbReference type="AlphaFoldDB" id="A0A4R6EFM0"/>
<evidence type="ECO:0000256" key="4">
    <source>
        <dbReference type="ARBA" id="ARBA00022795"/>
    </source>
</evidence>
<dbReference type="InterPro" id="IPR031316">
    <property type="entry name" value="FlgM_C"/>
</dbReference>
<dbReference type="InterPro" id="IPR007412">
    <property type="entry name" value="FlgM"/>
</dbReference>
<reference evidence="11 12" key="1">
    <citation type="submission" date="2019-03" db="EMBL/GenBank/DDBJ databases">
        <title>Genomic Encyclopedia of Type Strains, Phase IV (KMG-IV): sequencing the most valuable type-strain genomes for metagenomic binning, comparative biology and taxonomic classification.</title>
        <authorList>
            <person name="Goeker M."/>
        </authorList>
    </citation>
    <scope>NUCLEOTIDE SEQUENCE [LARGE SCALE GENOMIC DNA]</scope>
    <source>
        <strain evidence="11 12">DSM 12121</strain>
    </source>
</reference>